<gene>
    <name evidence="3" type="ORF">FVW20_07905</name>
</gene>
<dbReference type="EMBL" id="VRYY01000194">
    <property type="protein sequence ID" value="MBG3876937.1"/>
    <property type="molecule type" value="Genomic_DNA"/>
</dbReference>
<dbReference type="Pfam" id="PF10080">
    <property type="entry name" value="FtrD-like"/>
    <property type="match status" value="1"/>
</dbReference>
<evidence type="ECO:0000313" key="3">
    <source>
        <dbReference type="EMBL" id="MBG3876937.1"/>
    </source>
</evidence>
<protein>
    <submittedName>
        <fullName evidence="3">DUF2318 domain-containing protein</fullName>
    </submittedName>
</protein>
<comment type="caution">
    <text evidence="3">The sequence shown here is derived from an EMBL/GenBank/DDBJ whole genome shotgun (WGS) entry which is preliminary data.</text>
</comment>
<keyword evidence="4" id="KW-1185">Reference proteome</keyword>
<evidence type="ECO:0000259" key="2">
    <source>
        <dbReference type="Pfam" id="PF10080"/>
    </source>
</evidence>
<name>A0ABS0J3A9_9BACT</name>
<dbReference type="InterPro" id="IPR018758">
    <property type="entry name" value="FtrD-like"/>
</dbReference>
<proteinExistence type="predicted"/>
<evidence type="ECO:0000256" key="1">
    <source>
        <dbReference type="SAM" id="SignalP"/>
    </source>
</evidence>
<organism evidence="3 4">
    <name type="scientific">Nitratidesulfovibrio oxamicus</name>
    <dbReference type="NCBI Taxonomy" id="32016"/>
    <lineage>
        <taxon>Bacteria</taxon>
        <taxon>Pseudomonadati</taxon>
        <taxon>Thermodesulfobacteriota</taxon>
        <taxon>Desulfovibrionia</taxon>
        <taxon>Desulfovibrionales</taxon>
        <taxon>Desulfovibrionaceae</taxon>
        <taxon>Nitratidesulfovibrio</taxon>
    </lineage>
</organism>
<feature type="signal peptide" evidence="1">
    <location>
        <begin position="1"/>
        <end position="23"/>
    </location>
</feature>
<feature type="chain" id="PRO_5046148158" evidence="1">
    <location>
        <begin position="24"/>
        <end position="153"/>
    </location>
</feature>
<sequence length="153" mass="16675">MKLFRLILPASLMVLALSTAAHAFFGFGGKYETVQPQGETIRIKAADITPTAKFYAIKDGGTEIRFFVVKGPDGTPRAALDACDVCWREGKGYRQEGPNMVCENCGMVFNTARINEVRGGCNPHPLERTMDGGDLLLRVAELKAGARYFATAK</sequence>
<feature type="domain" description="Membrane iron-sulfur containing protein FtrD-like" evidence="2">
    <location>
        <begin position="52"/>
        <end position="149"/>
    </location>
</feature>
<dbReference type="Proteomes" id="UP001194469">
    <property type="component" value="Unassembled WGS sequence"/>
</dbReference>
<accession>A0ABS0J3A9</accession>
<reference evidence="3 4" key="1">
    <citation type="submission" date="2019-08" db="EMBL/GenBank/DDBJ databases">
        <authorList>
            <person name="Luo N."/>
        </authorList>
    </citation>
    <scope>NUCLEOTIDE SEQUENCE [LARGE SCALE GENOMIC DNA]</scope>
    <source>
        <strain evidence="3 4">NCIMB 9442</strain>
    </source>
</reference>
<evidence type="ECO:0000313" key="4">
    <source>
        <dbReference type="Proteomes" id="UP001194469"/>
    </source>
</evidence>
<keyword evidence="1" id="KW-0732">Signal</keyword>
<dbReference type="RefSeq" id="WP_196608987.1">
    <property type="nucleotide sequence ID" value="NZ_VRYY01000194.1"/>
</dbReference>